<dbReference type="Pfam" id="PF10544">
    <property type="entry name" value="T5orf172"/>
    <property type="match status" value="1"/>
</dbReference>
<proteinExistence type="predicted"/>
<dbReference type="EMBL" id="JAWWNJ010000058">
    <property type="protein sequence ID" value="KAK7013712.1"/>
    <property type="molecule type" value="Genomic_DNA"/>
</dbReference>
<keyword evidence="3" id="KW-1185">Reference proteome</keyword>
<dbReference type="PANTHER" id="PTHR28094">
    <property type="entry name" value="MEIOTICALLY UP-REGULATED GENE 113 PROTEIN"/>
    <property type="match status" value="1"/>
</dbReference>
<gene>
    <name evidence="2" type="ORF">R3P38DRAFT_3206275</name>
</gene>
<dbReference type="PANTHER" id="PTHR28094:SF1">
    <property type="entry name" value="MEIOTICALLY UP-REGULATED GENE 113 PROTEIN"/>
    <property type="match status" value="1"/>
</dbReference>
<evidence type="ECO:0000313" key="2">
    <source>
        <dbReference type="EMBL" id="KAK7013712.1"/>
    </source>
</evidence>
<feature type="domain" description="Bacteriophage T5 Orf172 DNA-binding" evidence="1">
    <location>
        <begin position="58"/>
        <end position="137"/>
    </location>
</feature>
<dbReference type="Proteomes" id="UP001362999">
    <property type="component" value="Unassembled WGS sequence"/>
</dbReference>
<name>A0AAW0AKK3_9AGAR</name>
<organism evidence="2 3">
    <name type="scientific">Favolaschia claudopus</name>
    <dbReference type="NCBI Taxonomy" id="2862362"/>
    <lineage>
        <taxon>Eukaryota</taxon>
        <taxon>Fungi</taxon>
        <taxon>Dikarya</taxon>
        <taxon>Basidiomycota</taxon>
        <taxon>Agaricomycotina</taxon>
        <taxon>Agaricomycetes</taxon>
        <taxon>Agaricomycetidae</taxon>
        <taxon>Agaricales</taxon>
        <taxon>Marasmiineae</taxon>
        <taxon>Mycenaceae</taxon>
        <taxon>Favolaschia</taxon>
    </lineage>
</organism>
<evidence type="ECO:0000259" key="1">
    <source>
        <dbReference type="Pfam" id="PF10544"/>
    </source>
</evidence>
<dbReference type="InterPro" id="IPR053006">
    <property type="entry name" value="Meiosis_regulatory"/>
</dbReference>
<sequence>MSPEDRIKSEMKSLQEQSQYFGINRVYCATEVIDLLKQPLSKSEEKGNLYWYKELLPDGRIQFKAGRTNDVVRRMGQWEKKCYKSDIELLKIIETVHSHRLEQAVHLWFKVAGAWIVPYPCVSCGTRHREKFEFDEEIEVDVTELGGIEKAIQITEILRDMIDA</sequence>
<accession>A0AAW0AKK3</accession>
<dbReference type="AlphaFoldDB" id="A0AAW0AKK3"/>
<protein>
    <recommendedName>
        <fullName evidence="1">Bacteriophage T5 Orf172 DNA-binding domain-containing protein</fullName>
    </recommendedName>
</protein>
<dbReference type="InterPro" id="IPR018306">
    <property type="entry name" value="Phage_T5_Orf172_DNA-bd"/>
</dbReference>
<comment type="caution">
    <text evidence="2">The sequence shown here is derived from an EMBL/GenBank/DDBJ whole genome shotgun (WGS) entry which is preliminary data.</text>
</comment>
<evidence type="ECO:0000313" key="3">
    <source>
        <dbReference type="Proteomes" id="UP001362999"/>
    </source>
</evidence>
<reference evidence="2 3" key="1">
    <citation type="journal article" date="2024" name="J Genomics">
        <title>Draft genome sequencing and assembly of Favolaschia claudopus CIRM-BRFM 2984 isolated from oak limbs.</title>
        <authorList>
            <person name="Navarro D."/>
            <person name="Drula E."/>
            <person name="Chaduli D."/>
            <person name="Cazenave R."/>
            <person name="Ahrendt S."/>
            <person name="Wang J."/>
            <person name="Lipzen A."/>
            <person name="Daum C."/>
            <person name="Barry K."/>
            <person name="Grigoriev I.V."/>
            <person name="Favel A."/>
            <person name="Rosso M.N."/>
            <person name="Martin F."/>
        </authorList>
    </citation>
    <scope>NUCLEOTIDE SEQUENCE [LARGE SCALE GENOMIC DNA]</scope>
    <source>
        <strain evidence="2 3">CIRM-BRFM 2984</strain>
    </source>
</reference>